<dbReference type="Pfam" id="PF12796">
    <property type="entry name" value="Ank_2"/>
    <property type="match status" value="3"/>
</dbReference>
<evidence type="ECO:0000256" key="2">
    <source>
        <dbReference type="ARBA" id="ARBA00022692"/>
    </source>
</evidence>
<dbReference type="SUPFAM" id="SSF48403">
    <property type="entry name" value="Ankyrin repeat"/>
    <property type="match status" value="1"/>
</dbReference>
<reference evidence="10 11" key="1">
    <citation type="submission" date="2024-11" db="EMBL/GenBank/DDBJ databases">
        <title>Chromosome-level genome assembly of Eucalyptus globulus Labill. provides insights into its genome evolution.</title>
        <authorList>
            <person name="Li X."/>
        </authorList>
    </citation>
    <scope>NUCLEOTIDE SEQUENCE [LARGE SCALE GENOMIC DNA]</scope>
    <source>
        <strain evidence="10">CL2024</strain>
        <tissue evidence="10">Fresh tender leaves</tissue>
    </source>
</reference>
<keyword evidence="11" id="KW-1185">Reference proteome</keyword>
<evidence type="ECO:0000256" key="5">
    <source>
        <dbReference type="ARBA" id="ARBA00023043"/>
    </source>
</evidence>
<evidence type="ECO:0000256" key="1">
    <source>
        <dbReference type="ARBA" id="ARBA00004141"/>
    </source>
</evidence>
<comment type="subcellular location">
    <subcellularLocation>
        <location evidence="1">Membrane</location>
        <topology evidence="1">Multi-pass membrane protein</topology>
    </subcellularLocation>
</comment>
<keyword evidence="6 8" id="KW-0472">Membrane</keyword>
<dbReference type="PROSITE" id="PS50297">
    <property type="entry name" value="ANK_REP_REGION"/>
    <property type="match status" value="2"/>
</dbReference>
<dbReference type="EMBL" id="JBJKBG010000002">
    <property type="protein sequence ID" value="KAL3748913.1"/>
    <property type="molecule type" value="Genomic_DNA"/>
</dbReference>
<evidence type="ECO:0000259" key="9">
    <source>
        <dbReference type="Pfam" id="PF13962"/>
    </source>
</evidence>
<proteinExistence type="predicted"/>
<dbReference type="PANTHER" id="PTHR24186:SF46">
    <property type="entry name" value="PROTEIN ACCELERATED CELL DEATH 6-LIKE"/>
    <property type="match status" value="1"/>
</dbReference>
<evidence type="ECO:0000256" key="7">
    <source>
        <dbReference type="PROSITE-ProRule" id="PRU00023"/>
    </source>
</evidence>
<feature type="transmembrane region" description="Helical" evidence="8">
    <location>
        <begin position="565"/>
        <end position="584"/>
    </location>
</feature>
<evidence type="ECO:0000256" key="8">
    <source>
        <dbReference type="SAM" id="Phobius"/>
    </source>
</evidence>
<feature type="transmembrane region" description="Helical" evidence="8">
    <location>
        <begin position="539"/>
        <end position="558"/>
    </location>
</feature>
<evidence type="ECO:0000256" key="3">
    <source>
        <dbReference type="ARBA" id="ARBA00022737"/>
    </source>
</evidence>
<evidence type="ECO:0000313" key="11">
    <source>
        <dbReference type="Proteomes" id="UP001634007"/>
    </source>
</evidence>
<keyword evidence="3" id="KW-0677">Repeat</keyword>
<sequence length="625" mass="69228">MDNHIARVDIADYEWEPTRARLRAPESVNETRRQAKFKFHLNPKLQAAAEDGDVDKFIEALKAYSHKVGVCLSSILDMRGPCGNTLLHVAAGLMSADILQALLEVIHDNQLATKVNYQGDTALHVAARKGRIRTAKLLLRYDGSILDMENYTGNTALHEAVKNSCHDLTRLLLRQGSKSVYKKNKGGKCPLYLAVEMEDLAGLKYLMENVVGQVIPSQNEGMSPVHGAVIHKKIDMLKEMSEQNEDLFNLKDAGGGTPLHLAALMDYREGVNFLVNKFAWSAFEFDNEGYLPIHVACKMGHYKTMKRLLQHWPNPEELLDRKEGQNILHIAAKYGKADVVAYILAKPELEKLINAKDREGNTPLHVATLQLQYMVLSCLVLHDKVNLKLINDNNLTALDIAHAQPKTHGRLRERLIYGILLTAGASKSVYKAISQPKGLDTGRALEPEQLERLKGMVDTRMVVATLIAAMTFAAGFSVPGGYNGSGSDAGYATLLNKPMYDVFVVCNTISFYSSLIAVAILHWAEGDLVSVLNLSRPPVVTALGTMSVAFMAGVYVTVSKRTWMAIVALISGITALFVILGLHIVLTRQFLFKLWTIGILIVRRLFRKLLEPRLGQQTRQQAATA</sequence>
<dbReference type="AlphaFoldDB" id="A0ABD3LEC1"/>
<keyword evidence="2 8" id="KW-0812">Transmembrane</keyword>
<feature type="domain" description="PGG" evidence="9">
    <location>
        <begin position="452"/>
        <end position="556"/>
    </location>
</feature>
<dbReference type="InterPro" id="IPR002110">
    <property type="entry name" value="Ankyrin_rpt"/>
</dbReference>
<evidence type="ECO:0000256" key="6">
    <source>
        <dbReference type="ARBA" id="ARBA00023136"/>
    </source>
</evidence>
<dbReference type="PROSITE" id="PS50088">
    <property type="entry name" value="ANK_REPEAT"/>
    <property type="match status" value="2"/>
</dbReference>
<keyword evidence="5 7" id="KW-0040">ANK repeat</keyword>
<evidence type="ECO:0000256" key="4">
    <source>
        <dbReference type="ARBA" id="ARBA00022989"/>
    </source>
</evidence>
<protein>
    <recommendedName>
        <fullName evidence="9">PGG domain-containing protein</fullName>
    </recommendedName>
</protein>
<dbReference type="GO" id="GO:0016020">
    <property type="term" value="C:membrane"/>
    <property type="evidence" value="ECO:0007669"/>
    <property type="project" value="UniProtKB-SubCell"/>
</dbReference>
<keyword evidence="4 8" id="KW-1133">Transmembrane helix</keyword>
<comment type="caution">
    <text evidence="10">The sequence shown here is derived from an EMBL/GenBank/DDBJ whole genome shotgun (WGS) entry which is preliminary data.</text>
</comment>
<dbReference type="InterPro" id="IPR036770">
    <property type="entry name" value="Ankyrin_rpt-contain_sf"/>
</dbReference>
<dbReference type="Proteomes" id="UP001634007">
    <property type="component" value="Unassembled WGS sequence"/>
</dbReference>
<dbReference type="PANTHER" id="PTHR24186">
    <property type="entry name" value="PROTEIN PHOSPHATASE 1 REGULATORY SUBUNIT"/>
    <property type="match status" value="1"/>
</dbReference>
<feature type="repeat" description="ANK" evidence="7">
    <location>
        <begin position="118"/>
        <end position="150"/>
    </location>
</feature>
<dbReference type="Gene3D" id="1.25.40.20">
    <property type="entry name" value="Ankyrin repeat-containing domain"/>
    <property type="match status" value="3"/>
</dbReference>
<dbReference type="Pfam" id="PF13962">
    <property type="entry name" value="PGG"/>
    <property type="match status" value="1"/>
</dbReference>
<dbReference type="SMART" id="SM00248">
    <property type="entry name" value="ANK"/>
    <property type="match status" value="9"/>
</dbReference>
<organism evidence="10 11">
    <name type="scientific">Eucalyptus globulus</name>
    <name type="common">Tasmanian blue gum</name>
    <dbReference type="NCBI Taxonomy" id="34317"/>
    <lineage>
        <taxon>Eukaryota</taxon>
        <taxon>Viridiplantae</taxon>
        <taxon>Streptophyta</taxon>
        <taxon>Embryophyta</taxon>
        <taxon>Tracheophyta</taxon>
        <taxon>Spermatophyta</taxon>
        <taxon>Magnoliopsida</taxon>
        <taxon>eudicotyledons</taxon>
        <taxon>Gunneridae</taxon>
        <taxon>Pentapetalae</taxon>
        <taxon>rosids</taxon>
        <taxon>malvids</taxon>
        <taxon>Myrtales</taxon>
        <taxon>Myrtaceae</taxon>
        <taxon>Myrtoideae</taxon>
        <taxon>Eucalypteae</taxon>
        <taxon>Eucalyptus</taxon>
    </lineage>
</organism>
<evidence type="ECO:0000313" key="10">
    <source>
        <dbReference type="EMBL" id="KAL3748913.1"/>
    </source>
</evidence>
<feature type="transmembrane region" description="Helical" evidence="8">
    <location>
        <begin position="461"/>
        <end position="482"/>
    </location>
</feature>
<dbReference type="InterPro" id="IPR026961">
    <property type="entry name" value="PGG_dom"/>
</dbReference>
<feature type="transmembrane region" description="Helical" evidence="8">
    <location>
        <begin position="502"/>
        <end position="524"/>
    </location>
</feature>
<name>A0ABD3LEC1_EUCGL</name>
<feature type="repeat" description="ANK" evidence="7">
    <location>
        <begin position="152"/>
        <end position="184"/>
    </location>
</feature>
<accession>A0ABD3LEC1</accession>
<gene>
    <name evidence="10" type="ORF">ACJRO7_010060</name>
</gene>